<dbReference type="Gene3D" id="1.25.40.10">
    <property type="entry name" value="Tetratricopeptide repeat domain"/>
    <property type="match status" value="1"/>
</dbReference>
<dbReference type="EMBL" id="MU865913">
    <property type="protein sequence ID" value="KAK4456202.1"/>
    <property type="molecule type" value="Genomic_DNA"/>
</dbReference>
<feature type="binding site" evidence="8">
    <location>
        <position position="235"/>
    </location>
    <ligand>
        <name>Zn(2+)</name>
        <dbReference type="ChEBI" id="CHEBI:29105"/>
    </ligand>
</feature>
<dbReference type="GO" id="GO:0046872">
    <property type="term" value="F:metal ion binding"/>
    <property type="evidence" value="ECO:0007669"/>
    <property type="project" value="UniProtKB-KW"/>
</dbReference>
<sequence>MRKPLMRIPYTDPFAHPTIIPSSAQTLEGAVAALHTFFTTPLSSGRPGSTVVLSGAGLSVASGLADYRGTNGTYRVNKTYRPIYYNEFLASHEARKRYWARSFLGWSTLHKAQPNAGHYAVRDLAQLGLVSSVITQNVDSFHTKADPKTKTVELHGYLRSTVCTSCREEFARDSFQEELARLNPLWAAFLRDAIASGALDTEDPVEKRARGIRMNPDGDVDVPDAPYTTFRYPACPRCLSDPPRLASGTKSVVEIDRDGAWNPTSNAGILKPAVVMFGENIRNEVKSAAESAIEGAGRLLVLATSLATYSAWRLANKAKDLGMPIAIVNIGGVRGEDAFFAHLNPHHSGSEGTLLFRLLLGQQLSFKPMRTSERRMNVANSFFNAIICTDMDPISRKMTMKKVAGFHPLGGFGFRDLVKKGSSSIGAGRRNLGTMDFQKEARSGEHQLPLTCSLKERSPEPHGCEKGTPNRPLDIYMDISAQADAVRSATTAVSTCSPATSALLKSLLITHDDPSPTTKAPRARANTAASAGAKKGNASASAEKELSAREKARLATQVVNALIKALAEAAKPAPTTPSSPTRQASQDDELVKTATRNAIRRSFSAPATPLQPRSTNGLPSPSKHGRSPSKSKNTTGLLSAAECARVSLAALRQIHATGKVTFPPLQLELAMSAVIGKLVALGLHDQAVKEARILKRLLEGAPAKAETTKAGKASSADLKSTPQSLAELLDFGGVDVTGQELHLVITTQVQILQVLGSTSKPSAIEAALPYLRHSCKSSPINLLLKLVDEKSMEIGRLARMMERVAYHLLSMVPSPASREDSIAQESRLSISPDLAFELQALALEARIHWWKLAKHKGDVNKDILSPLAAYVSAFVRRSQSKGQTVYAKCHDIFIRLRPQFEGHQTAAPKRSNSLVSIYQTLATLARENGQASAAETWIRKIRDGLCAKEDSVAKTCSIAAQLLALHLKSPAKFLQDDVLLDEVVSGIQGPLRGDSNELDELLTSVCAARKSAVNLLVALNKGGNGMDFVPSAKTVELLESLVLQCPRFCLRWLGKPPGPTSSTKDYLRYEQRRKLMQENIHYTLESAFMTIKTGLAQNRLTWEAMVIILGDCRTLLEYMGSFADPDSTTSYYVKMSHFYYMQFYSLRQQSKDSKDPAPMRALRNSIECVKTRPGPEREKAQLLLKLEKMAEVCTALGRKDQALAALRSVRENLLEDGTLKDIANSLDAMPINAAWSRSEKAETFSRILSWISKLEHPWVDWTVDLSEAEQAAALEHRLHFILLRSGKKEDEISLQHPIVDSLLRTYIPTRFPVRRFRVLIDLLCADLGSNDQSELLSVTRDAAQVNERGQLGDDSGLQCYVAHMKAFYHSVTALSNSDIGTVERSISTWKTLTKPCQTKTELERCVDDVSGLLDHLQSVADFLRMKGHDSLLATVLELSADISHLAEGPSPGDLIHYKTSLALQYSNLGRSSKAEQLFSTTMGYMETHEAVSDAVANFHLAFAEHHVAIGNLKKAEEHLSQAQVAFGSDLSTKKGRPGQRKYVVIYALYLHSVIALERGDSHFALVYARESIRSLYHEWKKLESQHATNASPDTSMTGDGSLNPTNTSVAKELLVQNPGPEFWKLFNVLYRNLIRVSAIYAHLGMFQETMYYAEQAQRLAKTADSELYNSHSTAWIASMFAKSANATKALESLQEAGNFLPDDGASYLSAALACQISSLYLDLRNAEGANIMLAKAEASLENLAGQMSQASDMAALEDKVAKLKIEDKPPSRTTKRTTARQPAVKKTTRTAAAPKKTVAPKPVVVTEDTQISKLRVSVLVQKAMLLLGRKEWNAARAVLGEASEASKSMGLVPSGQVAMAACLMGMSLEQMSQDPVFSVIQDSTISFPAVSCAGDKAATERHSAAKASPPKKGRSTAAQDVSKEPTRAYVENLKEAQEYLLQAHSVATLSGEASLVHKISGMLQNIGLLLAATSVKARAVAQSGHTSYSVELARNLTWRRERKTVVLEKHKPKFEGQDWPPALQSAVPKRTSLGFTLDLFRFQKDYIDIIPKSWSVISLSLSENNHDLCITKLQSGHTPFVIRLPLERASSRDADTEVFNFQQGRAELLDIIKMANESCHTAKDMTVKGAKSAWWQDRETLDLRLKDLLENIEQIWLGGFRGIFSQHTRRPDLIARFQKSFSNMLDKHLPSRRRVRGKKSKAAQVAPVTLDSRILDLFIGLGDATRPDCDFEEELTDLLYFVVDILQFHGETNAYDEIDFDSMVVETFDALHSYHSAVKGSNVSNTGVHTILMLDKSLHVFPWESLPCLQDCAVSRMPSLACLRRLIQEQKTARSSSTPVQNQPSDVARPSVEGHRASFTSGSYILNPSGDLKTTQTTFAKPLAAHLPSSTWNQIVGRDPTEPEFESALADKDILLYFGHGSGAQYIRSRTIRNLERCRATVLLMGCSSARLNDAGEFEVYGPAWNYMMAGCPAVVGTLWDVTDRDIDRFAGRVFEEWGLAPVGTFDEESDKKGKQQKGGKDWGREGKRPGANAVAREKGPDNAGRVSLVEAVARARDACRFRYVTAAAVAVYGIPVYVEK</sequence>
<dbReference type="InterPro" id="IPR005314">
    <property type="entry name" value="Peptidase_C50"/>
</dbReference>
<dbReference type="InterPro" id="IPR029035">
    <property type="entry name" value="DHS-like_NAD/FAD-binding_dom"/>
</dbReference>
<evidence type="ECO:0000256" key="1">
    <source>
        <dbReference type="ARBA" id="ARBA00000451"/>
    </source>
</evidence>
<evidence type="ECO:0000259" key="12">
    <source>
        <dbReference type="PROSITE" id="PS51700"/>
    </source>
</evidence>
<feature type="region of interest" description="Disordered" evidence="10">
    <location>
        <begin position="513"/>
        <end position="545"/>
    </location>
</feature>
<reference evidence="13" key="1">
    <citation type="journal article" date="2023" name="Mol. Phylogenet. Evol.">
        <title>Genome-scale phylogeny and comparative genomics of the fungal order Sordariales.</title>
        <authorList>
            <person name="Hensen N."/>
            <person name="Bonometti L."/>
            <person name="Westerberg I."/>
            <person name="Brannstrom I.O."/>
            <person name="Guillou S."/>
            <person name="Cros-Aarteil S."/>
            <person name="Calhoun S."/>
            <person name="Haridas S."/>
            <person name="Kuo A."/>
            <person name="Mondo S."/>
            <person name="Pangilinan J."/>
            <person name="Riley R."/>
            <person name="LaButti K."/>
            <person name="Andreopoulos B."/>
            <person name="Lipzen A."/>
            <person name="Chen C."/>
            <person name="Yan M."/>
            <person name="Daum C."/>
            <person name="Ng V."/>
            <person name="Clum A."/>
            <person name="Steindorff A."/>
            <person name="Ohm R.A."/>
            <person name="Martin F."/>
            <person name="Silar P."/>
            <person name="Natvig D.O."/>
            <person name="Lalanne C."/>
            <person name="Gautier V."/>
            <person name="Ament-Velasquez S.L."/>
            <person name="Kruys A."/>
            <person name="Hutchinson M.I."/>
            <person name="Powell A.J."/>
            <person name="Barry K."/>
            <person name="Miller A.N."/>
            <person name="Grigoriev I.V."/>
            <person name="Debuchy R."/>
            <person name="Gladieux P."/>
            <person name="Hiltunen Thoren M."/>
            <person name="Johannesson H."/>
        </authorList>
    </citation>
    <scope>NUCLEOTIDE SEQUENCE</scope>
    <source>
        <strain evidence="13">PSN243</strain>
    </source>
</reference>
<feature type="domain" description="Deacetylase sirtuin-type" evidence="11">
    <location>
        <begin position="24"/>
        <end position="367"/>
    </location>
</feature>
<evidence type="ECO:0000256" key="2">
    <source>
        <dbReference type="ARBA" id="ARBA00006924"/>
    </source>
</evidence>
<dbReference type="GO" id="GO:0044732">
    <property type="term" value="C:mitotic spindle pole body"/>
    <property type="evidence" value="ECO:0007669"/>
    <property type="project" value="TreeGrafter"/>
</dbReference>
<evidence type="ECO:0000256" key="5">
    <source>
        <dbReference type="ARBA" id="ARBA00022801"/>
    </source>
</evidence>
<feature type="binding site" evidence="8">
    <location>
        <position position="238"/>
    </location>
    <ligand>
        <name>Zn(2+)</name>
        <dbReference type="ChEBI" id="CHEBI:29105"/>
    </ligand>
</feature>
<protein>
    <recommendedName>
        <fullName evidence="3">separase</fullName>
        <ecNumber evidence="3">3.4.22.49</ecNumber>
    </recommendedName>
</protein>
<dbReference type="InterPro" id="IPR011990">
    <property type="entry name" value="TPR-like_helical_dom_sf"/>
</dbReference>
<dbReference type="PROSITE" id="PS51700">
    <property type="entry name" value="SEPARIN"/>
    <property type="match status" value="1"/>
</dbReference>
<evidence type="ECO:0000259" key="11">
    <source>
        <dbReference type="PROSITE" id="PS50305"/>
    </source>
</evidence>
<dbReference type="Pfam" id="PF02146">
    <property type="entry name" value="SIR2"/>
    <property type="match status" value="1"/>
</dbReference>
<dbReference type="EC" id="3.4.22.49" evidence="3"/>
<feature type="region of interest" description="Disordered" evidence="10">
    <location>
        <begin position="2506"/>
        <end position="2540"/>
    </location>
</feature>
<feature type="region of interest" description="Disordered" evidence="10">
    <location>
        <begin position="568"/>
        <end position="636"/>
    </location>
</feature>
<dbReference type="InterPro" id="IPR030397">
    <property type="entry name" value="SEPARIN_core_dom"/>
</dbReference>
<feature type="compositionally biased region" description="Low complexity" evidence="10">
    <location>
        <begin position="516"/>
        <end position="541"/>
    </location>
</feature>
<dbReference type="GO" id="GO:0072686">
    <property type="term" value="C:mitotic spindle"/>
    <property type="evidence" value="ECO:0007669"/>
    <property type="project" value="TreeGrafter"/>
</dbReference>
<evidence type="ECO:0000256" key="3">
    <source>
        <dbReference type="ARBA" id="ARBA00012489"/>
    </source>
</evidence>
<feature type="compositionally biased region" description="Low complexity" evidence="10">
    <location>
        <begin position="568"/>
        <end position="580"/>
    </location>
</feature>
<dbReference type="GO" id="GO:0005634">
    <property type="term" value="C:nucleus"/>
    <property type="evidence" value="ECO:0007669"/>
    <property type="project" value="InterPro"/>
</dbReference>
<dbReference type="PROSITE" id="PS50305">
    <property type="entry name" value="SIRTUIN"/>
    <property type="match status" value="1"/>
</dbReference>
<accession>A0AAV9H9E6</accession>
<evidence type="ECO:0000256" key="7">
    <source>
        <dbReference type="ARBA" id="ARBA00023027"/>
    </source>
</evidence>
<keyword evidence="14" id="KW-1185">Reference proteome</keyword>
<feature type="compositionally biased region" description="Polar residues" evidence="10">
    <location>
        <begin position="2333"/>
        <end position="2345"/>
    </location>
</feature>
<reference evidence="13" key="2">
    <citation type="submission" date="2023-05" db="EMBL/GenBank/DDBJ databases">
        <authorList>
            <consortium name="Lawrence Berkeley National Laboratory"/>
            <person name="Steindorff A."/>
            <person name="Hensen N."/>
            <person name="Bonometti L."/>
            <person name="Westerberg I."/>
            <person name="Brannstrom I.O."/>
            <person name="Guillou S."/>
            <person name="Cros-Aarteil S."/>
            <person name="Calhoun S."/>
            <person name="Haridas S."/>
            <person name="Kuo A."/>
            <person name="Mondo S."/>
            <person name="Pangilinan J."/>
            <person name="Riley R."/>
            <person name="Labutti K."/>
            <person name="Andreopoulos B."/>
            <person name="Lipzen A."/>
            <person name="Chen C."/>
            <person name="Yanf M."/>
            <person name="Daum C."/>
            <person name="Ng V."/>
            <person name="Clum A."/>
            <person name="Ohm R."/>
            <person name="Martin F."/>
            <person name="Silar P."/>
            <person name="Natvig D."/>
            <person name="Lalanne C."/>
            <person name="Gautier V."/>
            <person name="Ament-Velasquez S.L."/>
            <person name="Kruys A."/>
            <person name="Hutchinson M.I."/>
            <person name="Powell A.J."/>
            <person name="Barry K."/>
            <person name="Miller A.N."/>
            <person name="Grigoriev I.V."/>
            <person name="Debuchy R."/>
            <person name="Gladieux P."/>
            <person name="Thoren M.H."/>
            <person name="Johannesson H."/>
        </authorList>
    </citation>
    <scope>NUCLEOTIDE SEQUENCE</scope>
    <source>
        <strain evidence="13">PSN243</strain>
    </source>
</reference>
<evidence type="ECO:0000256" key="9">
    <source>
        <dbReference type="SAM" id="Coils"/>
    </source>
</evidence>
<evidence type="ECO:0000313" key="14">
    <source>
        <dbReference type="Proteomes" id="UP001321760"/>
    </source>
</evidence>
<keyword evidence="6" id="KW-0159">Chromosome partition</keyword>
<evidence type="ECO:0000256" key="6">
    <source>
        <dbReference type="ARBA" id="ARBA00022829"/>
    </source>
</evidence>
<dbReference type="GO" id="GO:0070403">
    <property type="term" value="F:NAD+ binding"/>
    <property type="evidence" value="ECO:0007669"/>
    <property type="project" value="InterPro"/>
</dbReference>
<dbReference type="InterPro" id="IPR026591">
    <property type="entry name" value="Sirtuin_cat_small_dom_sf"/>
</dbReference>
<keyword evidence="5" id="KW-0378">Hydrolase</keyword>
<dbReference type="PANTHER" id="PTHR12792">
    <property type="entry name" value="EXTRA SPINDLE POLES 1-RELATED"/>
    <property type="match status" value="1"/>
</dbReference>
<dbReference type="Pfam" id="PF03568">
    <property type="entry name" value="Separin_C"/>
    <property type="match status" value="1"/>
</dbReference>
<comment type="caution">
    <text evidence="13">The sequence shown here is derived from an EMBL/GenBank/DDBJ whole genome shotgun (WGS) entry which is preliminary data.</text>
</comment>
<name>A0AAV9H9E6_9PEZI</name>
<keyword evidence="8" id="KW-0479">Metal-binding</keyword>
<gene>
    <name evidence="13" type="ORF">QBC34DRAFT_489463</name>
</gene>
<comment type="catalytic activity">
    <reaction evidence="1">
        <text>All bonds known to be hydrolyzed by this endopeptidase have arginine in P1 and an acidic residue in P4. P6 is often occupied by an acidic residue or by a hydroxy-amino-acid residue, the phosphorylation of which enhances cleavage.</text>
        <dbReference type="EC" id="3.4.22.49"/>
    </reaction>
</comment>
<dbReference type="GO" id="GO:0004197">
    <property type="term" value="F:cysteine-type endopeptidase activity"/>
    <property type="evidence" value="ECO:0007669"/>
    <property type="project" value="InterPro"/>
</dbReference>
<evidence type="ECO:0000313" key="13">
    <source>
        <dbReference type="EMBL" id="KAK4456202.1"/>
    </source>
</evidence>
<feature type="active site" description="Proton acceptor" evidence="8">
    <location>
        <position position="155"/>
    </location>
</feature>
<feature type="binding site" evidence="8">
    <location>
        <position position="163"/>
    </location>
    <ligand>
        <name>Zn(2+)</name>
        <dbReference type="ChEBI" id="CHEBI:29105"/>
    </ligand>
</feature>
<evidence type="ECO:0000256" key="10">
    <source>
        <dbReference type="SAM" id="MobiDB-lite"/>
    </source>
</evidence>
<keyword evidence="9" id="KW-0175">Coiled coil</keyword>
<dbReference type="GO" id="GO:0005737">
    <property type="term" value="C:cytoplasm"/>
    <property type="evidence" value="ECO:0007669"/>
    <property type="project" value="TreeGrafter"/>
</dbReference>
<evidence type="ECO:0000256" key="4">
    <source>
        <dbReference type="ARBA" id="ARBA00022679"/>
    </source>
</evidence>
<keyword evidence="7" id="KW-0520">NAD</keyword>
<feature type="domain" description="Peptidase C50" evidence="12">
    <location>
        <begin position="2359"/>
        <end position="2458"/>
    </location>
</feature>
<dbReference type="Gene3D" id="3.30.1600.10">
    <property type="entry name" value="SIR2/SIRT2 'Small Domain"/>
    <property type="match status" value="1"/>
</dbReference>
<evidence type="ECO:0000256" key="8">
    <source>
        <dbReference type="PROSITE-ProRule" id="PRU00236"/>
    </source>
</evidence>
<keyword evidence="8" id="KW-0862">Zinc</keyword>
<dbReference type="GO" id="GO:0051307">
    <property type="term" value="P:meiotic chromosome separation"/>
    <property type="evidence" value="ECO:0007669"/>
    <property type="project" value="TreeGrafter"/>
</dbReference>
<feature type="region of interest" description="Disordered" evidence="10">
    <location>
        <begin position="1766"/>
        <end position="1795"/>
    </location>
</feature>
<proteinExistence type="inferred from homology"/>
<organism evidence="13 14">
    <name type="scientific">Podospora aff. communis PSN243</name>
    <dbReference type="NCBI Taxonomy" id="3040156"/>
    <lineage>
        <taxon>Eukaryota</taxon>
        <taxon>Fungi</taxon>
        <taxon>Dikarya</taxon>
        <taxon>Ascomycota</taxon>
        <taxon>Pezizomycotina</taxon>
        <taxon>Sordariomycetes</taxon>
        <taxon>Sordariomycetidae</taxon>
        <taxon>Sordariales</taxon>
        <taxon>Podosporaceae</taxon>
        <taxon>Podospora</taxon>
    </lineage>
</organism>
<feature type="binding site" evidence="8">
    <location>
        <position position="166"/>
    </location>
    <ligand>
        <name>Zn(2+)</name>
        <dbReference type="ChEBI" id="CHEBI:29105"/>
    </ligand>
</feature>
<dbReference type="GO" id="GO:0016740">
    <property type="term" value="F:transferase activity"/>
    <property type="evidence" value="ECO:0007669"/>
    <property type="project" value="UniProtKB-KW"/>
</dbReference>
<feature type="region of interest" description="Disordered" evidence="10">
    <location>
        <begin position="1898"/>
        <end position="1925"/>
    </location>
</feature>
<comment type="similarity">
    <text evidence="2">Belongs to the sirtuin family. Class I subfamily.</text>
</comment>
<feature type="compositionally biased region" description="Basic and acidic residues" evidence="10">
    <location>
        <begin position="2510"/>
        <end position="2529"/>
    </location>
</feature>
<feature type="region of interest" description="Disordered" evidence="10">
    <location>
        <begin position="2333"/>
        <end position="2353"/>
    </location>
</feature>
<dbReference type="InterPro" id="IPR026590">
    <property type="entry name" value="Ssirtuin_cat_dom"/>
</dbReference>
<dbReference type="InterPro" id="IPR003000">
    <property type="entry name" value="Sirtuin"/>
</dbReference>
<dbReference type="GO" id="GO:0006508">
    <property type="term" value="P:proteolysis"/>
    <property type="evidence" value="ECO:0007669"/>
    <property type="project" value="InterPro"/>
</dbReference>
<dbReference type="Proteomes" id="UP001321760">
    <property type="component" value="Unassembled WGS sequence"/>
</dbReference>
<feature type="coiled-coil region" evidence="9">
    <location>
        <begin position="1726"/>
        <end position="1753"/>
    </location>
</feature>
<dbReference type="SUPFAM" id="SSF52467">
    <property type="entry name" value="DHS-like NAD/FAD-binding domain"/>
    <property type="match status" value="1"/>
</dbReference>
<dbReference type="Gene3D" id="3.40.50.1220">
    <property type="entry name" value="TPP-binding domain"/>
    <property type="match status" value="1"/>
</dbReference>
<feature type="compositionally biased region" description="Low complexity" evidence="10">
    <location>
        <begin position="1782"/>
        <end position="1795"/>
    </location>
</feature>
<dbReference type="PANTHER" id="PTHR12792:SF0">
    <property type="entry name" value="SEPARIN"/>
    <property type="match status" value="1"/>
</dbReference>
<keyword evidence="4" id="KW-0808">Transferase</keyword>